<dbReference type="Pfam" id="PF17218">
    <property type="entry name" value="CBX7_C"/>
    <property type="match status" value="1"/>
</dbReference>
<dbReference type="EMBL" id="JAPWDV010000002">
    <property type="protein sequence ID" value="KAJ6220988.1"/>
    <property type="molecule type" value="Genomic_DNA"/>
</dbReference>
<evidence type="ECO:0000256" key="1">
    <source>
        <dbReference type="SAM" id="MobiDB-lite"/>
    </source>
</evidence>
<evidence type="ECO:0000313" key="3">
    <source>
        <dbReference type="EMBL" id="KAJ6220988.1"/>
    </source>
</evidence>
<sequence>MCWRLLPLFLLSFVIGIDCQPLTIVNGTTQSFDPSLEQLIAQSFDFIPPNSNIFLLLPNQTVQPIARRQTVVHAEPITDIVNTINSNDLDQKQSNLQSNLKPFHTRTQIVNAPLQNQLPNQVTRPNELNLQSLQPQIASIQNGTLQVSNPFASTPYLSDTETIQSLISKLFGNVGLQSLPPEELLFGSLPQSNETVTKTIVKDVLQNVPITNSGQSDTLQPPLEEIRNEIHQSFRQPANVDNQISSFVQLQNQNPQQHTFSQGNGPQTNEQVVSNQPQSPISVSNVQPIPNSISAEFESNRIEPIQTPWNNQNRIVRVQNLPTQSPRIESTQWATVQPISNSFEFETTKTSPSLPPSTEIPNRIEWSTIRTTSKPSINPTRIEWQTFRPRIVEIKPATKEHEKSIQSDWSTERSTIEIGQTGPTLPPLQFEWPTINANVQEHNVVKSGKQPVADSNPVHLIPASIHQGRIFRNRYRPTTPRSTFRMSLNNRSTIGPTTPRHILPTLNTYGTRTTNNPSINSFNSSEQPATKTDTSRDNNESNKNKNSSKECPSSSKRKSTADKTVNASKVSRHKSTDSTNVDTDANASTTNNENTNEISNGTSKSTETAKSNTNATAKADVEDIKSIEPIPNGNNSTNDLTKQTITIGPPPDFWQKQNKVVNNIMITDVTTNDMTITVRESRTPQGFFKERTEMKSIAVSTDATSDQS</sequence>
<feature type="region of interest" description="Disordered" evidence="1">
    <location>
        <begin position="254"/>
        <end position="286"/>
    </location>
</feature>
<feature type="compositionally biased region" description="Low complexity" evidence="1">
    <location>
        <begin position="579"/>
        <end position="618"/>
    </location>
</feature>
<evidence type="ECO:0000256" key="2">
    <source>
        <dbReference type="SAM" id="SignalP"/>
    </source>
</evidence>
<gene>
    <name evidence="3" type="ORF">RDWZM_006800</name>
</gene>
<keyword evidence="4" id="KW-1185">Reference proteome</keyword>
<reference evidence="3" key="1">
    <citation type="submission" date="2022-12" db="EMBL/GenBank/DDBJ databases">
        <title>Genome assemblies of Blomia tropicalis.</title>
        <authorList>
            <person name="Cui Y."/>
        </authorList>
    </citation>
    <scope>NUCLEOTIDE SEQUENCE</scope>
    <source>
        <tissue evidence="3">Adult mites</tissue>
    </source>
</reference>
<proteinExistence type="predicted"/>
<dbReference type="Proteomes" id="UP001142055">
    <property type="component" value="Chromosome 2"/>
</dbReference>
<dbReference type="InterPro" id="IPR052458">
    <property type="entry name" value="PcG_PRC1-like_component"/>
</dbReference>
<feature type="compositionally biased region" description="Polar residues" evidence="1">
    <location>
        <begin position="505"/>
        <end position="532"/>
    </location>
</feature>
<accession>A0A9Q0RM35</accession>
<keyword evidence="2" id="KW-0732">Signal</keyword>
<feature type="region of interest" description="Disordered" evidence="1">
    <location>
        <begin position="477"/>
        <end position="622"/>
    </location>
</feature>
<comment type="caution">
    <text evidence="3">The sequence shown here is derived from an EMBL/GenBank/DDBJ whole genome shotgun (WGS) entry which is preliminary data.</text>
</comment>
<dbReference type="GO" id="GO:0000122">
    <property type="term" value="P:negative regulation of transcription by RNA polymerase II"/>
    <property type="evidence" value="ECO:0007669"/>
    <property type="project" value="TreeGrafter"/>
</dbReference>
<dbReference type="AlphaFoldDB" id="A0A9Q0RM35"/>
<name>A0A9Q0RM35_BLOTA</name>
<dbReference type="GO" id="GO:0035102">
    <property type="term" value="C:PRC1 complex"/>
    <property type="evidence" value="ECO:0007669"/>
    <property type="project" value="TreeGrafter"/>
</dbReference>
<feature type="signal peptide" evidence="2">
    <location>
        <begin position="1"/>
        <end position="19"/>
    </location>
</feature>
<dbReference type="PANTHER" id="PTHR46389:SF3">
    <property type="entry name" value="POLYCOMB GROUP PROTEIN PC"/>
    <property type="match status" value="1"/>
</dbReference>
<protein>
    <submittedName>
        <fullName evidence="3">Uncharacterized protein</fullName>
    </submittedName>
</protein>
<feature type="chain" id="PRO_5040249147" evidence="2">
    <location>
        <begin position="20"/>
        <end position="708"/>
    </location>
</feature>
<dbReference type="PANTHER" id="PTHR46389">
    <property type="entry name" value="POLYCOMB GROUP PROTEIN PC"/>
    <property type="match status" value="1"/>
</dbReference>
<dbReference type="GO" id="GO:0003682">
    <property type="term" value="F:chromatin binding"/>
    <property type="evidence" value="ECO:0007669"/>
    <property type="project" value="TreeGrafter"/>
</dbReference>
<feature type="compositionally biased region" description="Basic and acidic residues" evidence="1">
    <location>
        <begin position="533"/>
        <end position="543"/>
    </location>
</feature>
<dbReference type="InterPro" id="IPR033773">
    <property type="entry name" value="CBX7_C"/>
</dbReference>
<organism evidence="3 4">
    <name type="scientific">Blomia tropicalis</name>
    <name type="common">Mite</name>
    <dbReference type="NCBI Taxonomy" id="40697"/>
    <lineage>
        <taxon>Eukaryota</taxon>
        <taxon>Metazoa</taxon>
        <taxon>Ecdysozoa</taxon>
        <taxon>Arthropoda</taxon>
        <taxon>Chelicerata</taxon>
        <taxon>Arachnida</taxon>
        <taxon>Acari</taxon>
        <taxon>Acariformes</taxon>
        <taxon>Sarcoptiformes</taxon>
        <taxon>Astigmata</taxon>
        <taxon>Glycyphagoidea</taxon>
        <taxon>Echimyopodidae</taxon>
        <taxon>Blomia</taxon>
    </lineage>
</organism>
<dbReference type="GO" id="GO:0000785">
    <property type="term" value="C:chromatin"/>
    <property type="evidence" value="ECO:0007669"/>
    <property type="project" value="TreeGrafter"/>
</dbReference>
<feature type="compositionally biased region" description="Polar residues" evidence="1">
    <location>
        <begin position="479"/>
        <end position="496"/>
    </location>
</feature>
<evidence type="ECO:0000313" key="4">
    <source>
        <dbReference type="Proteomes" id="UP001142055"/>
    </source>
</evidence>